<dbReference type="CDD" id="cd12959">
    <property type="entry name" value="MMACHC-like"/>
    <property type="match status" value="1"/>
</dbReference>
<evidence type="ECO:0000313" key="13">
    <source>
        <dbReference type="Proteomes" id="UP000694844"/>
    </source>
</evidence>
<accession>A0A8B8C3K2</accession>
<protein>
    <recommendedName>
        <fullName evidence="11">Cyanocobalamin reductase (cyanide-eliminating)</fullName>
    </recommendedName>
</protein>
<name>A0A8B8C3K2_CRAVI</name>
<proteinExistence type="inferred from homology"/>
<dbReference type="Pfam" id="PF16690">
    <property type="entry name" value="MMACHC"/>
    <property type="match status" value="1"/>
</dbReference>
<reference evidence="14" key="1">
    <citation type="submission" date="2025-08" db="UniProtKB">
        <authorList>
            <consortium name="RefSeq"/>
        </authorList>
    </citation>
    <scope>IDENTIFICATION</scope>
    <source>
        <tissue evidence="14">Whole sample</tissue>
    </source>
</reference>
<keyword evidence="12" id="KW-0732">Signal</keyword>
<keyword evidence="10" id="KW-0560">Oxidoreductase</keyword>
<keyword evidence="6" id="KW-0285">Flavoprotein</keyword>
<evidence type="ECO:0000256" key="8">
    <source>
        <dbReference type="ARBA" id="ARBA00022827"/>
    </source>
</evidence>
<dbReference type="GO" id="GO:0071949">
    <property type="term" value="F:FAD binding"/>
    <property type="evidence" value="ECO:0007669"/>
    <property type="project" value="TreeGrafter"/>
</dbReference>
<keyword evidence="8" id="KW-0274">FAD</keyword>
<evidence type="ECO:0000256" key="7">
    <source>
        <dbReference type="ARBA" id="ARBA00022643"/>
    </source>
</evidence>
<evidence type="ECO:0000256" key="5">
    <source>
        <dbReference type="ARBA" id="ARBA00022490"/>
    </source>
</evidence>
<keyword evidence="9" id="KW-0521">NADP</keyword>
<feature type="signal peptide" evidence="12">
    <location>
        <begin position="1"/>
        <end position="18"/>
    </location>
</feature>
<feature type="chain" id="PRO_5034085430" description="Cyanocobalamin reductase (cyanide-eliminating)" evidence="12">
    <location>
        <begin position="19"/>
        <end position="262"/>
    </location>
</feature>
<sequence>MMWLFILLSLLTVFEAKGQLNITETEHGAVLTKVQGILEPLGFEVYPFQVGWYNDLVGEKYKLPYHKNALGLLVLSIPDMWEKAFIPFVQHQHWDELHDPLTQCMIHYFDRINQSFPEHDVEVMHQFEMPNGTARILVQIAAHVSGASFYYQRSEVTDQPWPTNQKIYGVCYHPVYGGWISLDGVFIFKDVLCPDLPQRSPPDVIPSQKQRIELLEKYNTPPWSFRDLLPVPRKYADEHIKYLSSNLQQKIAIARQIKSTGT</sequence>
<comment type="similarity">
    <text evidence="4">Belongs to the MMACHC family.</text>
</comment>
<dbReference type="RefSeq" id="XP_022310268.1">
    <property type="nucleotide sequence ID" value="XM_022454560.1"/>
</dbReference>
<keyword evidence="5" id="KW-0963">Cytoplasm</keyword>
<dbReference type="KEGG" id="cvn:111115724"/>
<dbReference type="AlphaFoldDB" id="A0A8B8C3K2"/>
<evidence type="ECO:0000313" key="14">
    <source>
        <dbReference type="RefSeq" id="XP_022310268.1"/>
    </source>
</evidence>
<evidence type="ECO:0000256" key="3">
    <source>
        <dbReference type="ARBA" id="ARBA00004496"/>
    </source>
</evidence>
<evidence type="ECO:0000256" key="4">
    <source>
        <dbReference type="ARBA" id="ARBA00007762"/>
    </source>
</evidence>
<evidence type="ECO:0000256" key="6">
    <source>
        <dbReference type="ARBA" id="ARBA00022630"/>
    </source>
</evidence>
<evidence type="ECO:0000256" key="2">
    <source>
        <dbReference type="ARBA" id="ARBA00001974"/>
    </source>
</evidence>
<comment type="subcellular location">
    <subcellularLocation>
        <location evidence="3">Cytoplasm</location>
    </subcellularLocation>
</comment>
<evidence type="ECO:0000256" key="1">
    <source>
        <dbReference type="ARBA" id="ARBA00001917"/>
    </source>
</evidence>
<organism evidence="13 14">
    <name type="scientific">Crassostrea virginica</name>
    <name type="common">Eastern oyster</name>
    <dbReference type="NCBI Taxonomy" id="6565"/>
    <lineage>
        <taxon>Eukaryota</taxon>
        <taxon>Metazoa</taxon>
        <taxon>Spiralia</taxon>
        <taxon>Lophotrochozoa</taxon>
        <taxon>Mollusca</taxon>
        <taxon>Bivalvia</taxon>
        <taxon>Autobranchia</taxon>
        <taxon>Pteriomorphia</taxon>
        <taxon>Ostreida</taxon>
        <taxon>Ostreoidea</taxon>
        <taxon>Ostreidae</taxon>
        <taxon>Crassostrea</taxon>
    </lineage>
</organism>
<dbReference type="GO" id="GO:0005737">
    <property type="term" value="C:cytoplasm"/>
    <property type="evidence" value="ECO:0007669"/>
    <property type="project" value="UniProtKB-SubCell"/>
</dbReference>
<dbReference type="OrthoDB" id="409189at2759"/>
<keyword evidence="7" id="KW-0288">FMN</keyword>
<dbReference type="Proteomes" id="UP000694844">
    <property type="component" value="Chromosome 9"/>
</dbReference>
<comment type="cofactor">
    <cofactor evidence="2">
        <name>FAD</name>
        <dbReference type="ChEBI" id="CHEBI:57692"/>
    </cofactor>
</comment>
<evidence type="ECO:0000256" key="12">
    <source>
        <dbReference type="SAM" id="SignalP"/>
    </source>
</evidence>
<keyword evidence="13" id="KW-1185">Reference proteome</keyword>
<dbReference type="GO" id="GO:0009235">
    <property type="term" value="P:cobalamin metabolic process"/>
    <property type="evidence" value="ECO:0007669"/>
    <property type="project" value="TreeGrafter"/>
</dbReference>
<comment type="cofactor">
    <cofactor evidence="1">
        <name>FMN</name>
        <dbReference type="ChEBI" id="CHEBI:58210"/>
    </cofactor>
</comment>
<evidence type="ECO:0000256" key="11">
    <source>
        <dbReference type="ARBA" id="ARBA00031313"/>
    </source>
</evidence>
<dbReference type="GO" id="GO:0033787">
    <property type="term" value="F:cyanocobalamin reductase (cyanide-eliminating) (NADP+) activity"/>
    <property type="evidence" value="ECO:0007669"/>
    <property type="project" value="TreeGrafter"/>
</dbReference>
<dbReference type="PANTHER" id="PTHR31457:SF2">
    <property type="entry name" value="CYANOCOBALAMIN REDUCTASE _ ALKYLCOBALAMIN DEALKYLASE"/>
    <property type="match status" value="1"/>
</dbReference>
<evidence type="ECO:0000256" key="9">
    <source>
        <dbReference type="ARBA" id="ARBA00022857"/>
    </source>
</evidence>
<dbReference type="InterPro" id="IPR032037">
    <property type="entry name" value="MMACHC"/>
</dbReference>
<dbReference type="GeneID" id="111115724"/>
<dbReference type="GO" id="GO:0032451">
    <property type="term" value="F:demethylase activity"/>
    <property type="evidence" value="ECO:0007669"/>
    <property type="project" value="TreeGrafter"/>
</dbReference>
<gene>
    <name evidence="14" type="primary">LOC111115724</name>
</gene>
<evidence type="ECO:0000256" key="10">
    <source>
        <dbReference type="ARBA" id="ARBA00023002"/>
    </source>
</evidence>
<dbReference type="PANTHER" id="PTHR31457">
    <property type="entry name" value="METHYLMALONIC ACIDURIA AND HOMOCYSTINURIA TYPE C PROTEIN"/>
    <property type="match status" value="1"/>
</dbReference>